<dbReference type="InterPro" id="IPR027417">
    <property type="entry name" value="P-loop_NTPase"/>
</dbReference>
<dbReference type="SMART" id="SM00175">
    <property type="entry name" value="RAB"/>
    <property type="match status" value="1"/>
</dbReference>
<dbReference type="Pfam" id="PF00071">
    <property type="entry name" value="Ras"/>
    <property type="match status" value="1"/>
</dbReference>
<dbReference type="PANTHER" id="PTHR47978">
    <property type="match status" value="1"/>
</dbReference>
<comment type="similarity">
    <text evidence="1">Belongs to the small GTPase superfamily. Rab family.</text>
</comment>
<accession>A0A0A9WYF9</accession>
<proteinExistence type="inferred from homology"/>
<dbReference type="SUPFAM" id="SSF52540">
    <property type="entry name" value="P-loop containing nucleoside triphosphate hydrolases"/>
    <property type="match status" value="1"/>
</dbReference>
<gene>
    <name evidence="3" type="primary">Rab2a</name>
    <name evidence="3" type="ORF">CM83_9207</name>
</gene>
<sequence length="104" mass="11379">QIFGQEDSVVTIIGTKTDLEGFRQVSKEEAAKFARNHGFSFMEVSAKAEMGVGAAFRITACDIFSRVHEGRINPDRVRFDAGNVRLGPACPAEEVFVTQNGEDV</sequence>
<dbReference type="Gene3D" id="3.40.50.300">
    <property type="entry name" value="P-loop containing nucleotide triphosphate hydrolases"/>
    <property type="match status" value="1"/>
</dbReference>
<keyword evidence="2" id="KW-0547">Nucleotide-binding</keyword>
<dbReference type="PROSITE" id="PS51419">
    <property type="entry name" value="RAB"/>
    <property type="match status" value="1"/>
</dbReference>
<dbReference type="GO" id="GO:0003924">
    <property type="term" value="F:GTPase activity"/>
    <property type="evidence" value="ECO:0007669"/>
    <property type="project" value="InterPro"/>
</dbReference>
<dbReference type="PRINTS" id="PR00449">
    <property type="entry name" value="RASTRNSFRMNG"/>
</dbReference>
<organism evidence="3">
    <name type="scientific">Lygus hesperus</name>
    <name type="common">Western plant bug</name>
    <dbReference type="NCBI Taxonomy" id="30085"/>
    <lineage>
        <taxon>Eukaryota</taxon>
        <taxon>Metazoa</taxon>
        <taxon>Ecdysozoa</taxon>
        <taxon>Arthropoda</taxon>
        <taxon>Hexapoda</taxon>
        <taxon>Insecta</taxon>
        <taxon>Pterygota</taxon>
        <taxon>Neoptera</taxon>
        <taxon>Paraneoptera</taxon>
        <taxon>Hemiptera</taxon>
        <taxon>Heteroptera</taxon>
        <taxon>Panheteroptera</taxon>
        <taxon>Cimicomorpha</taxon>
        <taxon>Miridae</taxon>
        <taxon>Mirini</taxon>
        <taxon>Lygus</taxon>
    </lineage>
</organism>
<evidence type="ECO:0000313" key="3">
    <source>
        <dbReference type="EMBL" id="JAG13502.1"/>
    </source>
</evidence>
<dbReference type="GO" id="GO:0005525">
    <property type="term" value="F:GTP binding"/>
    <property type="evidence" value="ECO:0007669"/>
    <property type="project" value="InterPro"/>
</dbReference>
<evidence type="ECO:0000256" key="1">
    <source>
        <dbReference type="ARBA" id="ARBA00006270"/>
    </source>
</evidence>
<dbReference type="InterPro" id="IPR001806">
    <property type="entry name" value="Small_GTPase"/>
</dbReference>
<name>A0A0A9WYF9_LYGHE</name>
<dbReference type="EMBL" id="GBHO01030102">
    <property type="protein sequence ID" value="JAG13502.1"/>
    <property type="molecule type" value="Transcribed_RNA"/>
</dbReference>
<protein>
    <submittedName>
        <fullName evidence="3">Ras-related protein Rab-2A</fullName>
    </submittedName>
</protein>
<reference evidence="3" key="1">
    <citation type="journal article" date="2014" name="PLoS ONE">
        <title>Transcriptome-Based Identification of ABC Transporters in the Western Tarnished Plant Bug Lygus hesperus.</title>
        <authorList>
            <person name="Hull J.J."/>
            <person name="Chaney K."/>
            <person name="Geib S.M."/>
            <person name="Fabrick J.A."/>
            <person name="Brent C.S."/>
            <person name="Walsh D."/>
            <person name="Lavine L.C."/>
        </authorList>
    </citation>
    <scope>NUCLEOTIDE SEQUENCE</scope>
</reference>
<dbReference type="AlphaFoldDB" id="A0A0A9WYF9"/>
<evidence type="ECO:0000256" key="2">
    <source>
        <dbReference type="ARBA" id="ARBA00022741"/>
    </source>
</evidence>
<feature type="non-terminal residue" evidence="3">
    <location>
        <position position="1"/>
    </location>
</feature>
<reference evidence="3" key="2">
    <citation type="submission" date="2014-07" db="EMBL/GenBank/DDBJ databases">
        <authorList>
            <person name="Hull J."/>
        </authorList>
    </citation>
    <scope>NUCLEOTIDE SEQUENCE</scope>
</reference>